<dbReference type="AlphaFoldDB" id="B4G996"/>
<evidence type="ECO:0000313" key="1">
    <source>
        <dbReference type="EMBL" id="EDW28926.1"/>
    </source>
</evidence>
<reference evidence="1 2" key="1">
    <citation type="journal article" date="2007" name="Nature">
        <title>Evolution of genes and genomes on the Drosophila phylogeny.</title>
        <authorList>
            <consortium name="Drosophila 12 Genomes Consortium"/>
            <person name="Clark A.G."/>
            <person name="Eisen M.B."/>
            <person name="Smith D.R."/>
            <person name="Bergman C.M."/>
            <person name="Oliver B."/>
            <person name="Markow T.A."/>
            <person name="Kaufman T.C."/>
            <person name="Kellis M."/>
            <person name="Gelbart W."/>
            <person name="Iyer V.N."/>
            <person name="Pollard D.A."/>
            <person name="Sackton T.B."/>
            <person name="Larracuente A.M."/>
            <person name="Singh N.D."/>
            <person name="Abad J.P."/>
            <person name="Abt D.N."/>
            <person name="Adryan B."/>
            <person name="Aguade M."/>
            <person name="Akashi H."/>
            <person name="Anderson W.W."/>
            <person name="Aquadro C.F."/>
            <person name="Ardell D.H."/>
            <person name="Arguello R."/>
            <person name="Artieri C.G."/>
            <person name="Barbash D.A."/>
            <person name="Barker D."/>
            <person name="Barsanti P."/>
            <person name="Batterham P."/>
            <person name="Batzoglou S."/>
            <person name="Begun D."/>
            <person name="Bhutkar A."/>
            <person name="Blanco E."/>
            <person name="Bosak S.A."/>
            <person name="Bradley R.K."/>
            <person name="Brand A.D."/>
            <person name="Brent M.R."/>
            <person name="Brooks A.N."/>
            <person name="Brown R.H."/>
            <person name="Butlin R.K."/>
            <person name="Caggese C."/>
            <person name="Calvi B.R."/>
            <person name="Bernardo de Carvalho A."/>
            <person name="Caspi A."/>
            <person name="Castrezana S."/>
            <person name="Celniker S.E."/>
            <person name="Chang J.L."/>
            <person name="Chapple C."/>
            <person name="Chatterji S."/>
            <person name="Chinwalla A."/>
            <person name="Civetta A."/>
            <person name="Clifton S.W."/>
            <person name="Comeron J.M."/>
            <person name="Costello J.C."/>
            <person name="Coyne J.A."/>
            <person name="Daub J."/>
            <person name="David R.G."/>
            <person name="Delcher A.L."/>
            <person name="Delehaunty K."/>
            <person name="Do C.B."/>
            <person name="Ebling H."/>
            <person name="Edwards K."/>
            <person name="Eickbush T."/>
            <person name="Evans J.D."/>
            <person name="Filipski A."/>
            <person name="Findeiss S."/>
            <person name="Freyhult E."/>
            <person name="Fulton L."/>
            <person name="Fulton R."/>
            <person name="Garcia A.C."/>
            <person name="Gardiner A."/>
            <person name="Garfield D.A."/>
            <person name="Garvin B.E."/>
            <person name="Gibson G."/>
            <person name="Gilbert D."/>
            <person name="Gnerre S."/>
            <person name="Godfrey J."/>
            <person name="Good R."/>
            <person name="Gotea V."/>
            <person name="Gravely B."/>
            <person name="Greenberg A.J."/>
            <person name="Griffiths-Jones S."/>
            <person name="Gross S."/>
            <person name="Guigo R."/>
            <person name="Gustafson E.A."/>
            <person name="Haerty W."/>
            <person name="Hahn M.W."/>
            <person name="Halligan D.L."/>
            <person name="Halpern A.L."/>
            <person name="Halter G.M."/>
            <person name="Han M.V."/>
            <person name="Heger A."/>
            <person name="Hillier L."/>
            <person name="Hinrichs A.S."/>
            <person name="Holmes I."/>
            <person name="Hoskins R.A."/>
            <person name="Hubisz M.J."/>
            <person name="Hultmark D."/>
            <person name="Huntley M.A."/>
            <person name="Jaffe D.B."/>
            <person name="Jagadeeshan S."/>
            <person name="Jeck W.R."/>
            <person name="Johnson J."/>
            <person name="Jones C.D."/>
            <person name="Jordan W.C."/>
            <person name="Karpen G.H."/>
            <person name="Kataoka E."/>
            <person name="Keightley P.D."/>
            <person name="Kheradpour P."/>
            <person name="Kirkness E.F."/>
            <person name="Koerich L.B."/>
            <person name="Kristiansen K."/>
            <person name="Kudrna D."/>
            <person name="Kulathinal R.J."/>
            <person name="Kumar S."/>
            <person name="Kwok R."/>
            <person name="Lander E."/>
            <person name="Langley C.H."/>
            <person name="Lapoint R."/>
            <person name="Lazzaro B.P."/>
            <person name="Lee S.J."/>
            <person name="Levesque L."/>
            <person name="Li R."/>
            <person name="Lin C.F."/>
            <person name="Lin M.F."/>
            <person name="Lindblad-Toh K."/>
            <person name="Llopart A."/>
            <person name="Long M."/>
            <person name="Low L."/>
            <person name="Lozovsky E."/>
            <person name="Lu J."/>
            <person name="Luo M."/>
            <person name="Machado C.A."/>
            <person name="Makalowski W."/>
            <person name="Marzo M."/>
            <person name="Matsuda M."/>
            <person name="Matzkin L."/>
            <person name="McAllister B."/>
            <person name="McBride C.S."/>
            <person name="McKernan B."/>
            <person name="McKernan K."/>
            <person name="Mendez-Lago M."/>
            <person name="Minx P."/>
            <person name="Mollenhauer M.U."/>
            <person name="Montooth K."/>
            <person name="Mount S.M."/>
            <person name="Mu X."/>
            <person name="Myers E."/>
            <person name="Negre B."/>
            <person name="Newfeld S."/>
            <person name="Nielsen R."/>
            <person name="Noor M.A."/>
            <person name="O'Grady P."/>
            <person name="Pachter L."/>
            <person name="Papaceit M."/>
            <person name="Parisi M.J."/>
            <person name="Parisi M."/>
            <person name="Parts L."/>
            <person name="Pedersen J.S."/>
            <person name="Pesole G."/>
            <person name="Phillippy A.M."/>
            <person name="Ponting C.P."/>
            <person name="Pop M."/>
            <person name="Porcelli D."/>
            <person name="Powell J.R."/>
            <person name="Prohaska S."/>
            <person name="Pruitt K."/>
            <person name="Puig M."/>
            <person name="Quesneville H."/>
            <person name="Ram K.R."/>
            <person name="Rand D."/>
            <person name="Rasmussen M.D."/>
            <person name="Reed L.K."/>
            <person name="Reenan R."/>
            <person name="Reily A."/>
            <person name="Remington K.A."/>
            <person name="Rieger T.T."/>
            <person name="Ritchie M.G."/>
            <person name="Robin C."/>
            <person name="Rogers Y.H."/>
            <person name="Rohde C."/>
            <person name="Rozas J."/>
            <person name="Rubenfield M.J."/>
            <person name="Ruiz A."/>
            <person name="Russo S."/>
            <person name="Salzberg S.L."/>
            <person name="Sanchez-Gracia A."/>
            <person name="Saranga D.J."/>
            <person name="Sato H."/>
            <person name="Schaeffer S.W."/>
            <person name="Schatz M.C."/>
            <person name="Schlenke T."/>
            <person name="Schwartz R."/>
            <person name="Segarra C."/>
            <person name="Singh R.S."/>
            <person name="Sirot L."/>
            <person name="Sirota M."/>
            <person name="Sisneros N.B."/>
            <person name="Smith C.D."/>
            <person name="Smith T.F."/>
            <person name="Spieth J."/>
            <person name="Stage D.E."/>
            <person name="Stark A."/>
            <person name="Stephan W."/>
            <person name="Strausberg R.L."/>
            <person name="Strempel S."/>
            <person name="Sturgill D."/>
            <person name="Sutton G."/>
            <person name="Sutton G.G."/>
            <person name="Tao W."/>
            <person name="Teichmann S."/>
            <person name="Tobari Y.N."/>
            <person name="Tomimura Y."/>
            <person name="Tsolas J.M."/>
            <person name="Valente V.L."/>
            <person name="Venter E."/>
            <person name="Venter J.C."/>
            <person name="Vicario S."/>
            <person name="Vieira F.G."/>
            <person name="Vilella A.J."/>
            <person name="Villasante A."/>
            <person name="Walenz B."/>
            <person name="Wang J."/>
            <person name="Wasserman M."/>
            <person name="Watts T."/>
            <person name="Wilson D."/>
            <person name="Wilson R.K."/>
            <person name="Wing R.A."/>
            <person name="Wolfner M.F."/>
            <person name="Wong A."/>
            <person name="Wong G.K."/>
            <person name="Wu C.I."/>
            <person name="Wu G."/>
            <person name="Yamamoto D."/>
            <person name="Yang H.P."/>
            <person name="Yang S.P."/>
            <person name="Yorke J.A."/>
            <person name="Yoshida K."/>
            <person name="Zdobnov E."/>
            <person name="Zhang P."/>
            <person name="Zhang Y."/>
            <person name="Zimin A.V."/>
            <person name="Baldwin J."/>
            <person name="Abdouelleil A."/>
            <person name="Abdulkadir J."/>
            <person name="Abebe A."/>
            <person name="Abera B."/>
            <person name="Abreu J."/>
            <person name="Acer S.C."/>
            <person name="Aftuck L."/>
            <person name="Alexander A."/>
            <person name="An P."/>
            <person name="Anderson E."/>
            <person name="Anderson S."/>
            <person name="Arachi H."/>
            <person name="Azer M."/>
            <person name="Bachantsang P."/>
            <person name="Barry A."/>
            <person name="Bayul T."/>
            <person name="Berlin A."/>
            <person name="Bessette D."/>
            <person name="Bloom T."/>
            <person name="Blye J."/>
            <person name="Boguslavskiy L."/>
            <person name="Bonnet C."/>
            <person name="Boukhgalter B."/>
            <person name="Bourzgui I."/>
            <person name="Brown A."/>
            <person name="Cahill P."/>
            <person name="Channer S."/>
            <person name="Cheshatsang Y."/>
            <person name="Chuda L."/>
            <person name="Citroen M."/>
            <person name="Collymore A."/>
            <person name="Cooke P."/>
            <person name="Costello M."/>
            <person name="D'Aco K."/>
            <person name="Daza R."/>
            <person name="De Haan G."/>
            <person name="DeGray S."/>
            <person name="DeMaso C."/>
            <person name="Dhargay N."/>
            <person name="Dooley K."/>
            <person name="Dooley E."/>
            <person name="Doricent M."/>
            <person name="Dorje P."/>
            <person name="Dorjee K."/>
            <person name="Dupes A."/>
            <person name="Elong R."/>
            <person name="Falk J."/>
            <person name="Farina A."/>
            <person name="Faro S."/>
            <person name="Ferguson D."/>
            <person name="Fisher S."/>
            <person name="Foley C.D."/>
            <person name="Franke A."/>
            <person name="Friedrich D."/>
            <person name="Gadbois L."/>
            <person name="Gearin G."/>
            <person name="Gearin C.R."/>
            <person name="Giannoukos G."/>
            <person name="Goode T."/>
            <person name="Graham J."/>
            <person name="Grandbois E."/>
            <person name="Grewal S."/>
            <person name="Gyaltsen K."/>
            <person name="Hafez N."/>
            <person name="Hagos B."/>
            <person name="Hall J."/>
            <person name="Henson C."/>
            <person name="Hollinger A."/>
            <person name="Honan T."/>
            <person name="Huard M.D."/>
            <person name="Hughes L."/>
            <person name="Hurhula B."/>
            <person name="Husby M.E."/>
            <person name="Kamat A."/>
            <person name="Kanga B."/>
            <person name="Kashin S."/>
            <person name="Khazanovich D."/>
            <person name="Kisner P."/>
            <person name="Lance K."/>
            <person name="Lara M."/>
            <person name="Lee W."/>
            <person name="Lennon N."/>
            <person name="Letendre F."/>
            <person name="LeVine R."/>
            <person name="Lipovsky A."/>
            <person name="Liu X."/>
            <person name="Liu J."/>
            <person name="Liu S."/>
            <person name="Lokyitsang T."/>
            <person name="Lokyitsang Y."/>
            <person name="Lubonja R."/>
            <person name="Lui A."/>
            <person name="MacDonald P."/>
            <person name="Magnisalis V."/>
            <person name="Maru K."/>
            <person name="Matthews C."/>
            <person name="McCusker W."/>
            <person name="McDonough S."/>
            <person name="Mehta T."/>
            <person name="Meldrim J."/>
            <person name="Meneus L."/>
            <person name="Mihai O."/>
            <person name="Mihalev A."/>
            <person name="Mihova T."/>
            <person name="Mittelman R."/>
            <person name="Mlenga V."/>
            <person name="Montmayeur A."/>
            <person name="Mulrain L."/>
            <person name="Navidi A."/>
            <person name="Naylor J."/>
            <person name="Negash T."/>
            <person name="Nguyen T."/>
            <person name="Nguyen N."/>
            <person name="Nicol R."/>
            <person name="Norbu C."/>
            <person name="Norbu N."/>
            <person name="Novod N."/>
            <person name="O'Neill B."/>
            <person name="Osman S."/>
            <person name="Markiewicz E."/>
            <person name="Oyono O.L."/>
            <person name="Patti C."/>
            <person name="Phunkhang P."/>
            <person name="Pierre F."/>
            <person name="Priest M."/>
            <person name="Raghuraman S."/>
            <person name="Rege F."/>
            <person name="Reyes R."/>
            <person name="Rise C."/>
            <person name="Rogov P."/>
            <person name="Ross K."/>
            <person name="Ryan E."/>
            <person name="Settipalli S."/>
            <person name="Shea T."/>
            <person name="Sherpa N."/>
            <person name="Shi L."/>
            <person name="Shih D."/>
            <person name="Sparrow T."/>
            <person name="Spaulding J."/>
            <person name="Stalker J."/>
            <person name="Stange-Thomann N."/>
            <person name="Stavropoulos S."/>
            <person name="Stone C."/>
            <person name="Strader C."/>
            <person name="Tesfaye S."/>
            <person name="Thomson T."/>
            <person name="Thoulutsang Y."/>
            <person name="Thoulutsang D."/>
            <person name="Topham K."/>
            <person name="Topping I."/>
            <person name="Tsamla T."/>
            <person name="Vassiliev H."/>
            <person name="Vo A."/>
            <person name="Wangchuk T."/>
            <person name="Wangdi T."/>
            <person name="Weiand M."/>
            <person name="Wilkinson J."/>
            <person name="Wilson A."/>
            <person name="Yadav S."/>
            <person name="Young G."/>
            <person name="Yu Q."/>
            <person name="Zembek L."/>
            <person name="Zhong D."/>
            <person name="Zimmer A."/>
            <person name="Zwirko Z."/>
            <person name="Jaffe D.B."/>
            <person name="Alvarez P."/>
            <person name="Brockman W."/>
            <person name="Butler J."/>
            <person name="Chin C."/>
            <person name="Gnerre S."/>
            <person name="Grabherr M."/>
            <person name="Kleber M."/>
            <person name="Mauceli E."/>
            <person name="MacCallum I."/>
        </authorList>
    </citation>
    <scope>NUCLEOTIDE SEQUENCE [LARGE SCALE GENOMIC DNA]</scope>
    <source>
        <strain evidence="2">MSH-3 / Tucson 14011-0111.49</strain>
    </source>
</reference>
<name>B4G996_DROPE</name>
<keyword evidence="2" id="KW-1185">Reference proteome</keyword>
<protein>
    <submittedName>
        <fullName evidence="1">GL18693</fullName>
    </submittedName>
</protein>
<gene>
    <name evidence="1" type="primary">Dper\GL18693</name>
    <name evidence="1" type="ORF">Dper_GL18693</name>
</gene>
<evidence type="ECO:0000313" key="2">
    <source>
        <dbReference type="Proteomes" id="UP000008744"/>
    </source>
</evidence>
<dbReference type="HOGENOM" id="CLU_2852046_0_0_1"/>
<proteinExistence type="predicted"/>
<sequence>MAGSLDRWMVSVLMLVLDDETMLVHASVLETLMIMMIMTIAGGTTGDDRAALLLLLLMMMQWRPA</sequence>
<dbReference type="EMBL" id="CH479180">
    <property type="protein sequence ID" value="EDW28926.1"/>
    <property type="molecule type" value="Genomic_DNA"/>
</dbReference>
<accession>B4G996</accession>
<dbReference type="OMA" id="MMIMTIA"/>
<dbReference type="Proteomes" id="UP000008744">
    <property type="component" value="Unassembled WGS sequence"/>
</dbReference>
<organism evidence="2">
    <name type="scientific">Drosophila persimilis</name>
    <name type="common">Fruit fly</name>
    <dbReference type="NCBI Taxonomy" id="7234"/>
    <lineage>
        <taxon>Eukaryota</taxon>
        <taxon>Metazoa</taxon>
        <taxon>Ecdysozoa</taxon>
        <taxon>Arthropoda</taxon>
        <taxon>Hexapoda</taxon>
        <taxon>Insecta</taxon>
        <taxon>Pterygota</taxon>
        <taxon>Neoptera</taxon>
        <taxon>Endopterygota</taxon>
        <taxon>Diptera</taxon>
        <taxon>Brachycera</taxon>
        <taxon>Muscomorpha</taxon>
        <taxon>Ephydroidea</taxon>
        <taxon>Drosophilidae</taxon>
        <taxon>Drosophila</taxon>
        <taxon>Sophophora</taxon>
    </lineage>
</organism>